<evidence type="ECO:0000313" key="1">
    <source>
        <dbReference type="EMBL" id="KLK95056.1"/>
    </source>
</evidence>
<evidence type="ECO:0000313" key="2">
    <source>
        <dbReference type="Proteomes" id="UP000035489"/>
    </source>
</evidence>
<gene>
    <name evidence="1" type="ORF">AA309_00220</name>
</gene>
<dbReference type="EMBL" id="LCYG01000002">
    <property type="protein sequence ID" value="KLK95056.1"/>
    <property type="molecule type" value="Genomic_DNA"/>
</dbReference>
<reference evidence="1 2" key="1">
    <citation type="submission" date="2015-05" db="EMBL/GenBank/DDBJ databases">
        <title>Draft genome sequence of Microvirga vignae strain BR3299, a novel nitrogen fixing bacteria isolated from Brazil semi-aired region.</title>
        <authorList>
            <person name="Zilli J.E."/>
            <person name="Passos S.R."/>
            <person name="Leite J."/>
            <person name="Baldani J.I."/>
            <person name="Xavier G.R."/>
            <person name="Rumjaneck N.G."/>
            <person name="Simoes-Araujo J.L."/>
        </authorList>
    </citation>
    <scope>NUCLEOTIDE SEQUENCE [LARGE SCALE GENOMIC DNA]</scope>
    <source>
        <strain evidence="1 2">BR3299</strain>
    </source>
</reference>
<dbReference type="PATRIC" id="fig|1225564.3.peg.2232"/>
<name>A0A0H1RJM8_9HYPH</name>
<dbReference type="Proteomes" id="UP000035489">
    <property type="component" value="Unassembled WGS sequence"/>
</dbReference>
<comment type="caution">
    <text evidence="1">The sequence shown here is derived from an EMBL/GenBank/DDBJ whole genome shotgun (WGS) entry which is preliminary data.</text>
</comment>
<proteinExistence type="predicted"/>
<keyword evidence="2" id="KW-1185">Reference proteome</keyword>
<accession>A0A0H1RJM8</accession>
<protein>
    <submittedName>
        <fullName evidence="1">Uncharacterized protein</fullName>
    </submittedName>
</protein>
<dbReference type="AlphaFoldDB" id="A0A0H1RJM8"/>
<organism evidence="1 2">
    <name type="scientific">Microvirga vignae</name>
    <dbReference type="NCBI Taxonomy" id="1225564"/>
    <lineage>
        <taxon>Bacteria</taxon>
        <taxon>Pseudomonadati</taxon>
        <taxon>Pseudomonadota</taxon>
        <taxon>Alphaproteobacteria</taxon>
        <taxon>Hyphomicrobiales</taxon>
        <taxon>Methylobacteriaceae</taxon>
        <taxon>Microvirga</taxon>
    </lineage>
</organism>
<sequence length="64" mass="7430">MAAERKKALADLLLLQKRTLAQCEEQYDRDIFQCKMVGLRSCYMQAMVRKIACEKGHPIPPLNY</sequence>